<dbReference type="Proteomes" id="UP000053660">
    <property type="component" value="Unassembled WGS sequence"/>
</dbReference>
<organism evidence="1 2">
    <name type="scientific">Oesophagostomum dentatum</name>
    <name type="common">Nodular worm</name>
    <dbReference type="NCBI Taxonomy" id="61180"/>
    <lineage>
        <taxon>Eukaryota</taxon>
        <taxon>Metazoa</taxon>
        <taxon>Ecdysozoa</taxon>
        <taxon>Nematoda</taxon>
        <taxon>Chromadorea</taxon>
        <taxon>Rhabditida</taxon>
        <taxon>Rhabditina</taxon>
        <taxon>Rhabditomorpha</taxon>
        <taxon>Strongyloidea</taxon>
        <taxon>Strongylidae</taxon>
        <taxon>Oesophagostomum</taxon>
    </lineage>
</organism>
<evidence type="ECO:0000313" key="1">
    <source>
        <dbReference type="EMBL" id="KHJ87564.1"/>
    </source>
</evidence>
<evidence type="ECO:0000313" key="2">
    <source>
        <dbReference type="Proteomes" id="UP000053660"/>
    </source>
</evidence>
<gene>
    <name evidence="1" type="ORF">OESDEN_12659</name>
</gene>
<keyword evidence="2" id="KW-1185">Reference proteome</keyword>
<name>A0A0B1SRJ7_OESDE</name>
<sequence length="39" mass="4227">MDLIGAAFRSDLIGAIASKRCHLGFTTFSTFLSSDSLYL</sequence>
<dbReference type="AlphaFoldDB" id="A0A0B1SRJ7"/>
<dbReference type="EMBL" id="KN557473">
    <property type="protein sequence ID" value="KHJ87564.1"/>
    <property type="molecule type" value="Genomic_DNA"/>
</dbReference>
<reference evidence="1 2" key="1">
    <citation type="submission" date="2014-03" db="EMBL/GenBank/DDBJ databases">
        <title>Draft genome of the hookworm Oesophagostomum dentatum.</title>
        <authorList>
            <person name="Mitreva M."/>
        </authorList>
    </citation>
    <scope>NUCLEOTIDE SEQUENCE [LARGE SCALE GENOMIC DNA]</scope>
    <source>
        <strain evidence="1 2">OD-Hann</strain>
    </source>
</reference>
<protein>
    <submittedName>
        <fullName evidence="1">Uncharacterized protein</fullName>
    </submittedName>
</protein>
<proteinExistence type="predicted"/>
<accession>A0A0B1SRJ7</accession>